<dbReference type="Pfam" id="PF07927">
    <property type="entry name" value="HicA_toxin"/>
    <property type="match status" value="1"/>
</dbReference>
<dbReference type="AlphaFoldDB" id="A0A0G4K9M5"/>
<evidence type="ECO:0000256" key="3">
    <source>
        <dbReference type="ARBA" id="ARBA00022722"/>
    </source>
</evidence>
<dbReference type="Proteomes" id="UP000043763">
    <property type="component" value="Unassembled WGS sequence"/>
</dbReference>
<evidence type="ECO:0000256" key="5">
    <source>
        <dbReference type="ARBA" id="ARBA00022801"/>
    </source>
</evidence>
<evidence type="ECO:0000256" key="1">
    <source>
        <dbReference type="ARBA" id="ARBA00006620"/>
    </source>
</evidence>
<evidence type="ECO:0000256" key="7">
    <source>
        <dbReference type="ARBA" id="ARBA00023016"/>
    </source>
</evidence>
<sequence length="80" mass="9551">MDKKEIINKLTNNNKNIKYSYFCNIIESFGFVCKRQRGSHRIYSRIGISELINIQNVNGEVKPYQVKQFLYLVNKYNLEE</sequence>
<keyword evidence="3" id="KW-0540">Nuclease</keyword>
<comment type="similarity">
    <text evidence="1">Belongs to the HicA mRNA interferase family.</text>
</comment>
<keyword evidence="5" id="KW-0378">Hydrolase</keyword>
<dbReference type="EMBL" id="CVLB01000002">
    <property type="protein sequence ID" value="CRF34518.1"/>
    <property type="molecule type" value="Genomic_DNA"/>
</dbReference>
<dbReference type="RefSeq" id="WP_048595263.1">
    <property type="nucleotide sequence ID" value="NZ_CVLB01000002.1"/>
</dbReference>
<protein>
    <recommendedName>
        <fullName evidence="10">Toxin HicA</fullName>
    </recommendedName>
</protein>
<name>A0A0G4K9M5_9SPIR</name>
<evidence type="ECO:0000256" key="6">
    <source>
        <dbReference type="ARBA" id="ARBA00022884"/>
    </source>
</evidence>
<keyword evidence="9" id="KW-1185">Reference proteome</keyword>
<dbReference type="GO" id="GO:0003729">
    <property type="term" value="F:mRNA binding"/>
    <property type="evidence" value="ECO:0007669"/>
    <property type="project" value="InterPro"/>
</dbReference>
<gene>
    <name evidence="8" type="ORF">BRSU_2071</name>
</gene>
<dbReference type="SUPFAM" id="SSF54786">
    <property type="entry name" value="YcfA/nrd intein domain"/>
    <property type="match status" value="1"/>
</dbReference>
<evidence type="ECO:0008006" key="10">
    <source>
        <dbReference type="Google" id="ProtNLM"/>
    </source>
</evidence>
<dbReference type="Gene3D" id="3.30.920.30">
    <property type="entry name" value="Hypothetical protein"/>
    <property type="match status" value="1"/>
</dbReference>
<evidence type="ECO:0000256" key="2">
    <source>
        <dbReference type="ARBA" id="ARBA00022649"/>
    </source>
</evidence>
<dbReference type="OrthoDB" id="308644at2"/>
<dbReference type="InterPro" id="IPR038570">
    <property type="entry name" value="HicA_sf"/>
</dbReference>
<keyword evidence="4" id="KW-0255">Endonuclease</keyword>
<organism evidence="8 9">
    <name type="scientific">Brachyspira suanatina</name>
    <dbReference type="NCBI Taxonomy" id="381802"/>
    <lineage>
        <taxon>Bacteria</taxon>
        <taxon>Pseudomonadati</taxon>
        <taxon>Spirochaetota</taxon>
        <taxon>Spirochaetia</taxon>
        <taxon>Brachyspirales</taxon>
        <taxon>Brachyspiraceae</taxon>
        <taxon>Brachyspira</taxon>
    </lineage>
</organism>
<keyword evidence="2" id="KW-1277">Toxin-antitoxin system</keyword>
<evidence type="ECO:0000256" key="4">
    <source>
        <dbReference type="ARBA" id="ARBA00022759"/>
    </source>
</evidence>
<keyword evidence="7" id="KW-0346">Stress response</keyword>
<dbReference type="InterPro" id="IPR012933">
    <property type="entry name" value="HicA_mRNA_interferase"/>
</dbReference>
<evidence type="ECO:0000313" key="9">
    <source>
        <dbReference type="Proteomes" id="UP000043763"/>
    </source>
</evidence>
<dbReference type="GO" id="GO:0004519">
    <property type="term" value="F:endonuclease activity"/>
    <property type="evidence" value="ECO:0007669"/>
    <property type="project" value="UniProtKB-KW"/>
</dbReference>
<accession>A0A0G4K9M5</accession>
<proteinExistence type="inferred from homology"/>
<keyword evidence="6" id="KW-0694">RNA-binding</keyword>
<evidence type="ECO:0000313" key="8">
    <source>
        <dbReference type="EMBL" id="CRF34518.1"/>
    </source>
</evidence>
<reference evidence="9" key="1">
    <citation type="submission" date="2015-04" db="EMBL/GenBank/DDBJ databases">
        <authorList>
            <person name="Mushtaq Mamoona"/>
        </authorList>
    </citation>
    <scope>NUCLEOTIDE SEQUENCE [LARGE SCALE GENOMIC DNA]</scope>
    <source>
        <strain evidence="9">AN4859/03</strain>
    </source>
</reference>
<dbReference type="GO" id="GO:0016787">
    <property type="term" value="F:hydrolase activity"/>
    <property type="evidence" value="ECO:0007669"/>
    <property type="project" value="UniProtKB-KW"/>
</dbReference>